<reference evidence="2" key="1">
    <citation type="journal article" date="2019" name="Int. J. Syst. Evol. Microbiol.">
        <title>The Global Catalogue of Microorganisms (GCM) 10K type strain sequencing project: providing services to taxonomists for standard genome sequencing and annotation.</title>
        <authorList>
            <consortium name="The Broad Institute Genomics Platform"/>
            <consortium name="The Broad Institute Genome Sequencing Center for Infectious Disease"/>
            <person name="Wu L."/>
            <person name="Ma J."/>
        </authorList>
    </citation>
    <scope>NUCLEOTIDE SEQUENCE [LARGE SCALE GENOMIC DNA]</scope>
    <source>
        <strain evidence="2">CCUG 36956</strain>
    </source>
</reference>
<comment type="caution">
    <text evidence="1">The sequence shown here is derived from an EMBL/GenBank/DDBJ whole genome shotgun (WGS) entry which is preliminary data.</text>
</comment>
<protein>
    <submittedName>
        <fullName evidence="1">Uncharacterized protein</fullName>
    </submittedName>
</protein>
<keyword evidence="2" id="KW-1185">Reference proteome</keyword>
<evidence type="ECO:0000313" key="1">
    <source>
        <dbReference type="EMBL" id="MFC6011992.1"/>
    </source>
</evidence>
<accession>A0ABW1JSW7</accession>
<proteinExistence type="predicted"/>
<dbReference type="EMBL" id="JBHSQN010000008">
    <property type="protein sequence ID" value="MFC6011992.1"/>
    <property type="molecule type" value="Genomic_DNA"/>
</dbReference>
<evidence type="ECO:0000313" key="2">
    <source>
        <dbReference type="Proteomes" id="UP001596223"/>
    </source>
</evidence>
<name>A0ABW1JSW7_9NOCA</name>
<dbReference type="RefSeq" id="WP_378604714.1">
    <property type="nucleotide sequence ID" value="NZ_JBHSQN010000008.1"/>
</dbReference>
<organism evidence="1 2">
    <name type="scientific">Nocardia lasii</name>
    <dbReference type="NCBI Taxonomy" id="1616107"/>
    <lineage>
        <taxon>Bacteria</taxon>
        <taxon>Bacillati</taxon>
        <taxon>Actinomycetota</taxon>
        <taxon>Actinomycetes</taxon>
        <taxon>Mycobacteriales</taxon>
        <taxon>Nocardiaceae</taxon>
        <taxon>Nocardia</taxon>
    </lineage>
</organism>
<gene>
    <name evidence="1" type="ORF">ACFP3H_13120</name>
</gene>
<dbReference type="Proteomes" id="UP001596223">
    <property type="component" value="Unassembled WGS sequence"/>
</dbReference>
<sequence length="49" mass="5569">MFYLDNQQLTISAMVERIHHAQQSIRPAILRGGPAAYAFSAKGIRRTWP</sequence>